<keyword evidence="7" id="KW-0732">Signal</keyword>
<protein>
    <recommendedName>
        <fullName evidence="4">Aspergillus nuclease S1</fullName>
        <ecNumber evidence="4">3.1.30.1</ecNumber>
    </recommendedName>
</protein>
<dbReference type="InParanoid" id="A0A2P5G0W4"/>
<dbReference type="Pfam" id="PF02265">
    <property type="entry name" value="S1-P1_nuclease"/>
    <property type="match status" value="1"/>
</dbReference>
<dbReference type="EMBL" id="JXTC01000002">
    <property type="protein sequence ID" value="POO03675.1"/>
    <property type="molecule type" value="Genomic_DNA"/>
</dbReference>
<evidence type="ECO:0000256" key="8">
    <source>
        <dbReference type="ARBA" id="ARBA00022759"/>
    </source>
</evidence>
<gene>
    <name evidence="13" type="ORF">TorRG33x02_008800</name>
</gene>
<keyword evidence="10" id="KW-1015">Disulfide bond</keyword>
<dbReference type="OrthoDB" id="441446at2759"/>
<feature type="transmembrane region" description="Helical" evidence="12">
    <location>
        <begin position="7"/>
        <end position="26"/>
    </location>
</feature>
<dbReference type="CDD" id="cd11010">
    <property type="entry name" value="S1-P1_nuclease"/>
    <property type="match status" value="1"/>
</dbReference>
<dbReference type="GO" id="GO:0003676">
    <property type="term" value="F:nucleic acid binding"/>
    <property type="evidence" value="ECO:0007669"/>
    <property type="project" value="InterPro"/>
</dbReference>
<evidence type="ECO:0000256" key="2">
    <source>
        <dbReference type="ARBA" id="ARBA00009547"/>
    </source>
</evidence>
<dbReference type="Gene3D" id="1.10.575.10">
    <property type="entry name" value="P1 Nuclease"/>
    <property type="match status" value="1"/>
</dbReference>
<evidence type="ECO:0000313" key="14">
    <source>
        <dbReference type="Proteomes" id="UP000237000"/>
    </source>
</evidence>
<dbReference type="STRING" id="63057.A0A2P5G0W4"/>
<sequence length="297" mass="32760">MYRQGLWLIGTELVFLLLIPGILGWGSDGHYTTCKIAEDYLSEEAQAAVQQLLPASADGSLASVCSWPDDVGKKLRWSTALHYANTPDSACNYNYDRDCYDTAGNEDRCVTGAIYNYTKQLSGYQRSVIESTYNLTEALLFLSNFFGDVHQPLHIGFLGDKGGNKIQVRWYSTGTNLYRVWDEKIIQSALASFHNSDLTNLTQTIQQKIENAWSNDASSWGTCANNLTVCPDSYASESITAACNYAYANVTSGSKLGDEYFLSRLPVVEKRLAQGGVRLAATLNRIFSSNAKLVAEA</sequence>
<evidence type="ECO:0000256" key="5">
    <source>
        <dbReference type="ARBA" id="ARBA00022722"/>
    </source>
</evidence>
<keyword evidence="9" id="KW-0378">Hydrolase</keyword>
<name>A0A2P5G0W4_TREOI</name>
<dbReference type="EC" id="3.1.30.1" evidence="4"/>
<keyword evidence="5" id="KW-0540">Nuclease</keyword>
<dbReference type="GO" id="GO:0000014">
    <property type="term" value="F:single-stranded DNA endodeoxyribonuclease activity"/>
    <property type="evidence" value="ECO:0007669"/>
    <property type="project" value="UniProtKB-ARBA"/>
</dbReference>
<evidence type="ECO:0000256" key="3">
    <source>
        <dbReference type="ARBA" id="ARBA00011245"/>
    </source>
</evidence>
<evidence type="ECO:0000256" key="7">
    <source>
        <dbReference type="ARBA" id="ARBA00022729"/>
    </source>
</evidence>
<comment type="subunit">
    <text evidence="3">Monomer.</text>
</comment>
<keyword evidence="11" id="KW-0325">Glycoprotein</keyword>
<dbReference type="InterPro" id="IPR003154">
    <property type="entry name" value="S1/P1nuclease"/>
</dbReference>
<dbReference type="Proteomes" id="UP000237000">
    <property type="component" value="Unassembled WGS sequence"/>
</dbReference>
<keyword evidence="12" id="KW-0472">Membrane</keyword>
<keyword evidence="12" id="KW-0812">Transmembrane</keyword>
<dbReference type="GO" id="GO:0004521">
    <property type="term" value="F:RNA endonuclease activity"/>
    <property type="evidence" value="ECO:0007669"/>
    <property type="project" value="UniProtKB-ARBA"/>
</dbReference>
<proteinExistence type="inferred from homology"/>
<accession>A0A2P5G0W4</accession>
<evidence type="ECO:0000256" key="1">
    <source>
        <dbReference type="ARBA" id="ARBA00000245"/>
    </source>
</evidence>
<evidence type="ECO:0000256" key="11">
    <source>
        <dbReference type="ARBA" id="ARBA00023180"/>
    </source>
</evidence>
<comment type="catalytic activity">
    <reaction evidence="1">
        <text>Endonucleolytic cleavage to 5'-phosphomononucleotide and 5'-phosphooligonucleotide end-products.</text>
        <dbReference type="EC" id="3.1.30.1"/>
    </reaction>
</comment>
<dbReference type="GO" id="GO:0046872">
    <property type="term" value="F:metal ion binding"/>
    <property type="evidence" value="ECO:0007669"/>
    <property type="project" value="UniProtKB-KW"/>
</dbReference>
<dbReference type="PANTHER" id="PTHR33146:SF26">
    <property type="entry name" value="ENDONUCLEASE 4"/>
    <property type="match status" value="1"/>
</dbReference>
<evidence type="ECO:0000256" key="6">
    <source>
        <dbReference type="ARBA" id="ARBA00022723"/>
    </source>
</evidence>
<keyword evidence="6" id="KW-0479">Metal-binding</keyword>
<reference evidence="14" key="1">
    <citation type="submission" date="2016-06" db="EMBL/GenBank/DDBJ databases">
        <title>Parallel loss of symbiosis genes in relatives of nitrogen-fixing non-legume Parasponia.</title>
        <authorList>
            <person name="Van Velzen R."/>
            <person name="Holmer R."/>
            <person name="Bu F."/>
            <person name="Rutten L."/>
            <person name="Van Zeijl A."/>
            <person name="Liu W."/>
            <person name="Santuari L."/>
            <person name="Cao Q."/>
            <person name="Sharma T."/>
            <person name="Shen D."/>
            <person name="Roswanjaya Y."/>
            <person name="Wardhani T."/>
            <person name="Kalhor M.S."/>
            <person name="Jansen J."/>
            <person name="Van den Hoogen J."/>
            <person name="Gungor B."/>
            <person name="Hartog M."/>
            <person name="Hontelez J."/>
            <person name="Verver J."/>
            <person name="Yang W.-C."/>
            <person name="Schijlen E."/>
            <person name="Repin R."/>
            <person name="Schilthuizen M."/>
            <person name="Schranz E."/>
            <person name="Heidstra R."/>
            <person name="Miyata K."/>
            <person name="Fedorova E."/>
            <person name="Kohlen W."/>
            <person name="Bisseling T."/>
            <person name="Smit S."/>
            <person name="Geurts R."/>
        </authorList>
    </citation>
    <scope>NUCLEOTIDE SEQUENCE [LARGE SCALE GENOMIC DNA]</scope>
    <source>
        <strain evidence="14">cv. RG33-2</strain>
    </source>
</reference>
<dbReference type="InterPro" id="IPR008947">
    <property type="entry name" value="PLipase_C/P1_nuclease_dom_sf"/>
</dbReference>
<dbReference type="AlphaFoldDB" id="A0A2P5G0W4"/>
<dbReference type="GO" id="GO:0006308">
    <property type="term" value="P:DNA catabolic process"/>
    <property type="evidence" value="ECO:0007669"/>
    <property type="project" value="InterPro"/>
</dbReference>
<evidence type="ECO:0000313" key="13">
    <source>
        <dbReference type="EMBL" id="POO03675.1"/>
    </source>
</evidence>
<dbReference type="PANTHER" id="PTHR33146">
    <property type="entry name" value="ENDONUCLEASE 4"/>
    <property type="match status" value="1"/>
</dbReference>
<dbReference type="FunFam" id="1.10.575.10:FF:000002">
    <property type="entry name" value="Endonuclease 2"/>
    <property type="match status" value="1"/>
</dbReference>
<evidence type="ECO:0000256" key="10">
    <source>
        <dbReference type="ARBA" id="ARBA00023157"/>
    </source>
</evidence>
<dbReference type="SUPFAM" id="SSF48537">
    <property type="entry name" value="Phospholipase C/P1 nuclease"/>
    <property type="match status" value="1"/>
</dbReference>
<evidence type="ECO:0000256" key="9">
    <source>
        <dbReference type="ARBA" id="ARBA00022801"/>
    </source>
</evidence>
<evidence type="ECO:0000256" key="4">
    <source>
        <dbReference type="ARBA" id="ARBA00012562"/>
    </source>
</evidence>
<evidence type="ECO:0000256" key="12">
    <source>
        <dbReference type="SAM" id="Phobius"/>
    </source>
</evidence>
<comment type="caution">
    <text evidence="13">The sequence shown here is derived from an EMBL/GenBank/DDBJ whole genome shotgun (WGS) entry which is preliminary data.</text>
</comment>
<comment type="similarity">
    <text evidence="2">Belongs to the nuclease type I family.</text>
</comment>
<organism evidence="13 14">
    <name type="scientific">Trema orientale</name>
    <name type="common">Charcoal tree</name>
    <name type="synonym">Celtis orientalis</name>
    <dbReference type="NCBI Taxonomy" id="63057"/>
    <lineage>
        <taxon>Eukaryota</taxon>
        <taxon>Viridiplantae</taxon>
        <taxon>Streptophyta</taxon>
        <taxon>Embryophyta</taxon>
        <taxon>Tracheophyta</taxon>
        <taxon>Spermatophyta</taxon>
        <taxon>Magnoliopsida</taxon>
        <taxon>eudicotyledons</taxon>
        <taxon>Gunneridae</taxon>
        <taxon>Pentapetalae</taxon>
        <taxon>rosids</taxon>
        <taxon>fabids</taxon>
        <taxon>Rosales</taxon>
        <taxon>Cannabaceae</taxon>
        <taxon>Trema</taxon>
    </lineage>
</organism>
<keyword evidence="12" id="KW-1133">Transmembrane helix</keyword>
<keyword evidence="8" id="KW-0255">Endonuclease</keyword>
<keyword evidence="14" id="KW-1185">Reference proteome</keyword>